<protein>
    <recommendedName>
        <fullName evidence="4">Dehydrogenase E1 component domain-containing protein</fullName>
    </recommendedName>
</protein>
<evidence type="ECO:0000256" key="1">
    <source>
        <dbReference type="ARBA" id="ARBA00001964"/>
    </source>
</evidence>
<dbReference type="PANTHER" id="PTHR11516">
    <property type="entry name" value="PYRUVATE DEHYDROGENASE E1 COMPONENT, ALPHA SUBUNIT BACTERIAL AND ORGANELLAR"/>
    <property type="match status" value="1"/>
</dbReference>
<feature type="non-terminal residue" evidence="5">
    <location>
        <position position="184"/>
    </location>
</feature>
<name>A0A382Z3U6_9ZZZZ</name>
<proteinExistence type="predicted"/>
<dbReference type="SUPFAM" id="SSF52518">
    <property type="entry name" value="Thiamin diphosphate-binding fold (THDP-binding)"/>
    <property type="match status" value="1"/>
</dbReference>
<evidence type="ECO:0000256" key="3">
    <source>
        <dbReference type="ARBA" id="ARBA00023052"/>
    </source>
</evidence>
<evidence type="ECO:0000259" key="4">
    <source>
        <dbReference type="Pfam" id="PF00676"/>
    </source>
</evidence>
<dbReference type="GO" id="GO:0004739">
    <property type="term" value="F:pyruvate dehydrogenase (acetyl-transferring) activity"/>
    <property type="evidence" value="ECO:0007669"/>
    <property type="project" value="TreeGrafter"/>
</dbReference>
<dbReference type="InterPro" id="IPR050642">
    <property type="entry name" value="PDH_E1_Alpha_Subunit"/>
</dbReference>
<feature type="domain" description="Dehydrogenase E1 component" evidence="4">
    <location>
        <begin position="18"/>
        <end position="183"/>
    </location>
</feature>
<dbReference type="CDD" id="cd02000">
    <property type="entry name" value="TPP_E1_PDC_ADC_BCADC"/>
    <property type="match status" value="1"/>
</dbReference>
<dbReference type="EMBL" id="UINC01180801">
    <property type="protein sequence ID" value="SVD90176.1"/>
    <property type="molecule type" value="Genomic_DNA"/>
</dbReference>
<dbReference type="PANTHER" id="PTHR11516:SF60">
    <property type="entry name" value="PYRUVATE DEHYDROGENASE E1 COMPONENT SUBUNIT ALPHA"/>
    <property type="match status" value="1"/>
</dbReference>
<dbReference type="GO" id="GO:0006086">
    <property type="term" value="P:pyruvate decarboxylation to acetyl-CoA"/>
    <property type="evidence" value="ECO:0007669"/>
    <property type="project" value="TreeGrafter"/>
</dbReference>
<dbReference type="AlphaFoldDB" id="A0A382Z3U6"/>
<keyword evidence="3" id="KW-0786">Thiamine pyrophosphate</keyword>
<organism evidence="5">
    <name type="scientific">marine metagenome</name>
    <dbReference type="NCBI Taxonomy" id="408172"/>
    <lineage>
        <taxon>unclassified sequences</taxon>
        <taxon>metagenomes</taxon>
        <taxon>ecological metagenomes</taxon>
    </lineage>
</organism>
<evidence type="ECO:0000313" key="5">
    <source>
        <dbReference type="EMBL" id="SVD90176.1"/>
    </source>
</evidence>
<accession>A0A382Z3U6</accession>
<dbReference type="Gene3D" id="3.40.50.970">
    <property type="match status" value="1"/>
</dbReference>
<comment type="cofactor">
    <cofactor evidence="1">
        <name>thiamine diphosphate</name>
        <dbReference type="ChEBI" id="CHEBI:58937"/>
    </cofactor>
</comment>
<keyword evidence="2" id="KW-0560">Oxidoreductase</keyword>
<dbReference type="InterPro" id="IPR001017">
    <property type="entry name" value="DH_E1"/>
</dbReference>
<gene>
    <name evidence="5" type="ORF">METZ01_LOCUS443030</name>
</gene>
<dbReference type="Pfam" id="PF00676">
    <property type="entry name" value="E1_dh"/>
    <property type="match status" value="1"/>
</dbReference>
<evidence type="ECO:0000256" key="2">
    <source>
        <dbReference type="ARBA" id="ARBA00023002"/>
    </source>
</evidence>
<dbReference type="InterPro" id="IPR029061">
    <property type="entry name" value="THDP-binding"/>
</dbReference>
<reference evidence="5" key="1">
    <citation type="submission" date="2018-05" db="EMBL/GenBank/DDBJ databases">
        <authorList>
            <person name="Lanie J.A."/>
            <person name="Ng W.-L."/>
            <person name="Kazmierczak K.M."/>
            <person name="Andrzejewski T.M."/>
            <person name="Davidsen T.M."/>
            <person name="Wayne K.J."/>
            <person name="Tettelin H."/>
            <person name="Glass J.I."/>
            <person name="Rusch D."/>
            <person name="Podicherti R."/>
            <person name="Tsui H.-C.T."/>
            <person name="Winkler M.E."/>
        </authorList>
    </citation>
    <scope>NUCLEOTIDE SEQUENCE</scope>
</reference>
<sequence>MQTPNDADFLARLYRTLYSIRRFEQTCISLYRLGHIRGYLHPYLGEEAIATGVCAALGEDDYIVSTHRGHGHCLARGAGFDRMLAEITGKATGYCGGLGGSMHIADPDTGNLGANGIVGAGIPIGVGAALGATIRGEDRVCVVFSSDGAANHGTFGEALNLAAIWNLPLLLVVENNQFAVSTPV</sequence>